<dbReference type="RefSeq" id="WP_074827781.1">
    <property type="nucleotide sequence ID" value="NZ_FOAT01000001.1"/>
</dbReference>
<evidence type="ECO:0000313" key="2">
    <source>
        <dbReference type="EMBL" id="SEK18774.1"/>
    </source>
</evidence>
<dbReference type="AlphaFoldDB" id="A0A1H7EYU6"/>
<evidence type="ECO:0000313" key="3">
    <source>
        <dbReference type="Proteomes" id="UP000186015"/>
    </source>
</evidence>
<keyword evidence="1" id="KW-1133">Transmembrane helix</keyword>
<organism evidence="2 3">
    <name type="scientific">Ruminococcus albus</name>
    <dbReference type="NCBI Taxonomy" id="1264"/>
    <lineage>
        <taxon>Bacteria</taxon>
        <taxon>Bacillati</taxon>
        <taxon>Bacillota</taxon>
        <taxon>Clostridia</taxon>
        <taxon>Eubacteriales</taxon>
        <taxon>Oscillospiraceae</taxon>
        <taxon>Ruminococcus</taxon>
    </lineage>
</organism>
<gene>
    <name evidence="2" type="ORF">SAMN05216469_1014</name>
</gene>
<evidence type="ECO:0000256" key="1">
    <source>
        <dbReference type="SAM" id="Phobius"/>
    </source>
</evidence>
<keyword evidence="1" id="KW-0812">Transmembrane</keyword>
<keyword evidence="1" id="KW-0472">Membrane</keyword>
<dbReference type="Proteomes" id="UP000186015">
    <property type="component" value="Unassembled WGS sequence"/>
</dbReference>
<sequence>MNILIFIALIAAVIFAVLTILVIKKHKKIYAAVLCVFGVLFCVGAIWFFMPFKMLDVPSEQIIAVRLFSGRTGEGINITDKEDIEKIAEAFDGVVLRRKEASWRSGYYIHISFELENGITKDYIVNDSDNVTRGMIIYDVTSGSVDISTLEEYIQ</sequence>
<protein>
    <submittedName>
        <fullName evidence="2">Uncharacterized protein</fullName>
    </submittedName>
</protein>
<proteinExistence type="predicted"/>
<dbReference type="OrthoDB" id="9931791at2"/>
<reference evidence="2 3" key="1">
    <citation type="submission" date="2016-10" db="EMBL/GenBank/DDBJ databases">
        <authorList>
            <person name="de Groot N.N."/>
        </authorList>
    </citation>
    <scope>NUCLEOTIDE SEQUENCE [LARGE SCALE GENOMIC DNA]</scope>
    <source>
        <strain evidence="2 3">KH2T6</strain>
    </source>
</reference>
<dbReference type="EMBL" id="FOAT01000001">
    <property type="protein sequence ID" value="SEK18774.1"/>
    <property type="molecule type" value="Genomic_DNA"/>
</dbReference>
<feature type="transmembrane region" description="Helical" evidence="1">
    <location>
        <begin position="30"/>
        <end position="50"/>
    </location>
</feature>
<name>A0A1H7EYU6_RUMAL</name>
<feature type="transmembrane region" description="Helical" evidence="1">
    <location>
        <begin position="6"/>
        <end position="23"/>
    </location>
</feature>
<accession>A0A1H7EYU6</accession>